<dbReference type="GO" id="GO:0035494">
    <property type="term" value="P:SNARE complex disassembly"/>
    <property type="evidence" value="ECO:0007669"/>
    <property type="project" value="InterPro"/>
</dbReference>
<dbReference type="SMART" id="SM01073">
    <property type="entry name" value="CDC48_N"/>
    <property type="match status" value="1"/>
</dbReference>
<evidence type="ECO:0000256" key="5">
    <source>
        <dbReference type="ARBA" id="ARBA00022448"/>
    </source>
</evidence>
<dbReference type="PANTHER" id="PTHR23078">
    <property type="entry name" value="VESICULAR-FUSION PROTEIN NSF"/>
    <property type="match status" value="1"/>
</dbReference>
<dbReference type="AlphaFoldDB" id="A0AAF3ETG8"/>
<sequence>MTEKPVLVKKIPTDALTYTNCVVVSEQDFDKGKTKHVTLRKSNNQEFAFSVKFDAGLKSGECGVGVYQRKWAMVSIDEQVFLRSYTVAQKNYIGTITFSVDFRKNVNAPKTVQEPLDSDHMAQELSILFGGQVFTQGMILIFKYFDKKTEKEYLLDLTVKSMEGLGDMNAKQDAEPYKVQIGQLFSNSIIIFDKEEGSMINLIGKSKGKSSYRSIISPDWDFQKLGVGGVDKQFSAIFRRAFTSRLYPPEFTEQLGLKHVRGILLYGPPGTGKTLIARQIGKMLNAREPKIVNGPQILDKYVGESEANIRKLFADAEEEAKRAGANSGLHIIIFDEIDAICKQRGSMAGSSSVHDTVVNQLLSKMDGVDQLNNILVIGMTNRKDMIDEALLRPGRLEVGIEIGLPDEHGRVQILRIHTSRMREYDKIDNDVNLEELAKKTKNFSGAEIEGLVRAAQSIAMNRHVKTSDKVALDEEAVEKLKVCMNDFELALENDIKPAFGRSEESVQKFLRRGYIGWCDEVNDILKKGRLLVEATREPESIGFVTCILSGASGSGKSCIAAKIAKESEFPFIRVFSPADMIGFSEMAKCQALQRAFSDAIKSPLSILFLDDIESILDYSPIGPRFSNLVLQAFRVLLRDPVPEGHRLLVLATSSEREFLEQVGLLKFFDHQIDVPMLTEPQHLLRVMHTSQAFKAEEMQSAVQRLEKIKNGREIVIAVGVKRMLALIDFVRRSEGDRAALLISELESSWSIREKVHEYPYSPT</sequence>
<evidence type="ECO:0000256" key="9">
    <source>
        <dbReference type="ARBA" id="ARBA00022840"/>
    </source>
</evidence>
<evidence type="ECO:0000256" key="4">
    <source>
        <dbReference type="ARBA" id="ARBA00012674"/>
    </source>
</evidence>
<dbReference type="InterPro" id="IPR054419">
    <property type="entry name" value="NSF_ATPase_lid"/>
</dbReference>
<dbReference type="FunFam" id="3.40.50.300:FF:000187">
    <property type="entry name" value="Vesicular-fusion ATPase SEC18"/>
    <property type="match status" value="1"/>
</dbReference>
<dbReference type="SUPFAM" id="SSF52540">
    <property type="entry name" value="P-loop containing nucleoside triphosphate hydrolases"/>
    <property type="match status" value="2"/>
</dbReference>
<dbReference type="GO" id="GO:0043001">
    <property type="term" value="P:Golgi to plasma membrane protein transport"/>
    <property type="evidence" value="ECO:0007669"/>
    <property type="project" value="TreeGrafter"/>
</dbReference>
<proteinExistence type="inferred from homology"/>
<dbReference type="Gene3D" id="3.40.50.300">
    <property type="entry name" value="P-loop containing nucleotide triphosphate hydrolases"/>
    <property type="match status" value="2"/>
</dbReference>
<keyword evidence="13" id="KW-0378">Hydrolase</keyword>
<evidence type="ECO:0000256" key="13">
    <source>
        <dbReference type="RuleBase" id="RU367045"/>
    </source>
</evidence>
<evidence type="ECO:0000313" key="17">
    <source>
        <dbReference type="WBParaSite" id="MBELARI_LOCUS17358"/>
    </source>
</evidence>
<reference evidence="17" key="1">
    <citation type="submission" date="2024-02" db="UniProtKB">
        <authorList>
            <consortium name="WormBaseParasite"/>
        </authorList>
    </citation>
    <scope>IDENTIFICATION</scope>
</reference>
<evidence type="ECO:0000256" key="11">
    <source>
        <dbReference type="ARBA" id="ARBA00022927"/>
    </source>
</evidence>
<keyword evidence="5 13" id="KW-0813">Transport</keyword>
<dbReference type="InterPro" id="IPR009010">
    <property type="entry name" value="Asp_de-COase-like_dom_sf"/>
</dbReference>
<evidence type="ECO:0000256" key="7">
    <source>
        <dbReference type="ARBA" id="ARBA00022737"/>
    </source>
</evidence>
<dbReference type="Gene3D" id="1.10.8.60">
    <property type="match status" value="2"/>
</dbReference>
<dbReference type="WBParaSite" id="MBELARI_LOCUS17358">
    <property type="protein sequence ID" value="MBELARI_LOCUS17358"/>
    <property type="gene ID" value="MBELARI_LOCUS17358"/>
</dbReference>
<dbReference type="InterPro" id="IPR003959">
    <property type="entry name" value="ATPase_AAA_core"/>
</dbReference>
<dbReference type="SMART" id="SM00382">
    <property type="entry name" value="AAA"/>
    <property type="match status" value="2"/>
</dbReference>
<dbReference type="Gene3D" id="3.10.330.10">
    <property type="match status" value="1"/>
</dbReference>
<evidence type="ECO:0000259" key="14">
    <source>
        <dbReference type="SMART" id="SM00382"/>
    </source>
</evidence>
<keyword evidence="9 13" id="KW-0067">ATP-binding</keyword>
<dbReference type="InterPro" id="IPR039812">
    <property type="entry name" value="Vesicle-fus_ATPase"/>
</dbReference>
<feature type="domain" description="CDC48 N-terminal subdomain" evidence="15">
    <location>
        <begin position="5"/>
        <end position="87"/>
    </location>
</feature>
<evidence type="ECO:0000256" key="6">
    <source>
        <dbReference type="ARBA" id="ARBA00022490"/>
    </source>
</evidence>
<keyword evidence="13" id="KW-0479">Metal-binding</keyword>
<comment type="similarity">
    <text evidence="2 13">Belongs to the AAA ATPase family.</text>
</comment>
<dbReference type="Pfam" id="PF21964">
    <property type="entry name" value="NSF_ATPase_lid"/>
    <property type="match status" value="1"/>
</dbReference>
<evidence type="ECO:0000256" key="3">
    <source>
        <dbReference type="ARBA" id="ARBA00011643"/>
    </source>
</evidence>
<dbReference type="Gene3D" id="2.40.40.20">
    <property type="match status" value="1"/>
</dbReference>
<evidence type="ECO:0000313" key="16">
    <source>
        <dbReference type="Proteomes" id="UP000887575"/>
    </source>
</evidence>
<feature type="domain" description="AAA+ ATPase" evidence="14">
    <location>
        <begin position="259"/>
        <end position="406"/>
    </location>
</feature>
<dbReference type="Pfam" id="PF17862">
    <property type="entry name" value="AAA_lid_3"/>
    <property type="match status" value="1"/>
</dbReference>
<keyword evidence="13" id="KW-0931">ER-Golgi transport</keyword>
<keyword evidence="11 13" id="KW-0653">Protein transport</keyword>
<dbReference type="SUPFAM" id="SSF50692">
    <property type="entry name" value="ADC-like"/>
    <property type="match status" value="1"/>
</dbReference>
<dbReference type="GO" id="GO:0005795">
    <property type="term" value="C:Golgi stack"/>
    <property type="evidence" value="ECO:0007669"/>
    <property type="project" value="TreeGrafter"/>
</dbReference>
<name>A0AAF3ETG8_9BILA</name>
<dbReference type="PANTHER" id="PTHR23078:SF3">
    <property type="entry name" value="VESICLE-FUSING ATPASE"/>
    <property type="match status" value="1"/>
</dbReference>
<dbReference type="InterPro" id="IPR029067">
    <property type="entry name" value="CDC48_domain_2-like_sf"/>
</dbReference>
<dbReference type="InterPro" id="IPR003960">
    <property type="entry name" value="ATPase_AAA_CS"/>
</dbReference>
<keyword evidence="6 13" id="KW-0963">Cytoplasm</keyword>
<comment type="function">
    <text evidence="13">Required for vesicle-mediated transport. Catalyzes the fusion of transport vesicles within the Golgi cisternae. Is also required for transport from the endoplasmic reticulum to the Golgi stack. Seems to function as a fusion protein required for the delivery of cargo proteins to all compartments of the Golgi stack independent of vesicle origin.</text>
</comment>
<dbReference type="GO" id="GO:0046872">
    <property type="term" value="F:metal ion binding"/>
    <property type="evidence" value="ECO:0007669"/>
    <property type="project" value="UniProtKB-UniRule"/>
</dbReference>
<keyword evidence="8 13" id="KW-0547">Nucleotide-binding</keyword>
<feature type="domain" description="AAA+ ATPase" evidence="14">
    <location>
        <begin position="542"/>
        <end position="677"/>
    </location>
</feature>
<dbReference type="EC" id="3.6.4.6" evidence="4 13"/>
<dbReference type="Proteomes" id="UP000887575">
    <property type="component" value="Unassembled WGS sequence"/>
</dbReference>
<keyword evidence="7" id="KW-0677">Repeat</keyword>
<dbReference type="InterPro" id="IPR027417">
    <property type="entry name" value="P-loop_NTPase"/>
</dbReference>
<dbReference type="Pfam" id="PF00004">
    <property type="entry name" value="AAA"/>
    <property type="match status" value="2"/>
</dbReference>
<dbReference type="InterPro" id="IPR041569">
    <property type="entry name" value="AAA_lid_3"/>
</dbReference>
<keyword evidence="10 13" id="KW-0460">Magnesium</keyword>
<dbReference type="GO" id="GO:0005524">
    <property type="term" value="F:ATP binding"/>
    <property type="evidence" value="ECO:0007669"/>
    <property type="project" value="UniProtKB-UniRule"/>
</dbReference>
<organism evidence="16 17">
    <name type="scientific">Mesorhabditis belari</name>
    <dbReference type="NCBI Taxonomy" id="2138241"/>
    <lineage>
        <taxon>Eukaryota</taxon>
        <taxon>Metazoa</taxon>
        <taxon>Ecdysozoa</taxon>
        <taxon>Nematoda</taxon>
        <taxon>Chromadorea</taxon>
        <taxon>Rhabditida</taxon>
        <taxon>Rhabditina</taxon>
        <taxon>Rhabditomorpha</taxon>
        <taxon>Rhabditoidea</taxon>
        <taxon>Rhabditidae</taxon>
        <taxon>Mesorhabditinae</taxon>
        <taxon>Mesorhabditis</taxon>
    </lineage>
</organism>
<dbReference type="FunFam" id="3.40.50.300:FF:000166">
    <property type="entry name" value="vesicle-fusing ATPase isoform X1"/>
    <property type="match status" value="1"/>
</dbReference>
<evidence type="ECO:0000256" key="1">
    <source>
        <dbReference type="ARBA" id="ARBA00004496"/>
    </source>
</evidence>
<dbReference type="GO" id="GO:0016887">
    <property type="term" value="F:ATP hydrolysis activity"/>
    <property type="evidence" value="ECO:0007669"/>
    <property type="project" value="InterPro"/>
</dbReference>
<dbReference type="InterPro" id="IPR003593">
    <property type="entry name" value="AAA+_ATPase"/>
</dbReference>
<dbReference type="CDD" id="cd19504">
    <property type="entry name" value="RecA-like_NSF-SEC18_r1-like"/>
    <property type="match status" value="1"/>
</dbReference>
<evidence type="ECO:0000256" key="8">
    <source>
        <dbReference type="ARBA" id="ARBA00022741"/>
    </source>
</evidence>
<dbReference type="SUPFAM" id="SSF54585">
    <property type="entry name" value="Cdc48 domain 2-like"/>
    <property type="match status" value="1"/>
</dbReference>
<dbReference type="FunFam" id="1.10.8.60:FF:000026">
    <property type="entry name" value="vesicle-fusing ATPase isoform X1"/>
    <property type="match status" value="1"/>
</dbReference>
<evidence type="ECO:0000256" key="12">
    <source>
        <dbReference type="ARBA" id="ARBA00048883"/>
    </source>
</evidence>
<dbReference type="GO" id="GO:0006891">
    <property type="term" value="P:intra-Golgi vesicle-mediated transport"/>
    <property type="evidence" value="ECO:0007669"/>
    <property type="project" value="TreeGrafter"/>
</dbReference>
<keyword evidence="16" id="KW-1185">Reference proteome</keyword>
<evidence type="ECO:0000256" key="10">
    <source>
        <dbReference type="ARBA" id="ARBA00022842"/>
    </source>
</evidence>
<comment type="catalytic activity">
    <reaction evidence="12 13">
        <text>ATP + H2O = ADP + phosphate + H(+)</text>
        <dbReference type="Rhea" id="RHEA:13065"/>
        <dbReference type="ChEBI" id="CHEBI:15377"/>
        <dbReference type="ChEBI" id="CHEBI:15378"/>
        <dbReference type="ChEBI" id="CHEBI:30616"/>
        <dbReference type="ChEBI" id="CHEBI:43474"/>
        <dbReference type="ChEBI" id="CHEBI:456216"/>
        <dbReference type="EC" id="3.6.4.6"/>
    </reaction>
</comment>
<comment type="subcellular location">
    <subcellularLocation>
        <location evidence="1 13">Cytoplasm</location>
    </subcellularLocation>
</comment>
<accession>A0AAF3ETG8</accession>
<evidence type="ECO:0000256" key="2">
    <source>
        <dbReference type="ARBA" id="ARBA00006914"/>
    </source>
</evidence>
<dbReference type="PROSITE" id="PS00674">
    <property type="entry name" value="AAA"/>
    <property type="match status" value="1"/>
</dbReference>
<comment type="cofactor">
    <cofactor evidence="13">
        <name>Mg(2+)</name>
        <dbReference type="ChEBI" id="CHEBI:18420"/>
    </cofactor>
    <text evidence="13">Binds 1 Mg(2+) ion per subunit.</text>
</comment>
<comment type="subunit">
    <text evidence="3">Homohexamer.</text>
</comment>
<protein>
    <recommendedName>
        <fullName evidence="4 13">Vesicle-fusing ATPase</fullName>
        <ecNumber evidence="4 13">3.6.4.6</ecNumber>
    </recommendedName>
</protein>
<dbReference type="InterPro" id="IPR003338">
    <property type="entry name" value="CDC4_N-term_subdom"/>
</dbReference>
<evidence type="ECO:0000259" key="15">
    <source>
        <dbReference type="SMART" id="SM01073"/>
    </source>
</evidence>